<evidence type="ECO:0000313" key="4">
    <source>
        <dbReference type="Proteomes" id="UP000078576"/>
    </source>
</evidence>
<dbReference type="PANTHER" id="PTHR46590">
    <property type="entry name" value="PHOSPHATIDYLINOSITOL TRANSFER PROTEIN CSR1-RELATED"/>
    <property type="match status" value="1"/>
</dbReference>
<dbReference type="InterPro" id="IPR036865">
    <property type="entry name" value="CRAL-TRIO_dom_sf"/>
</dbReference>
<dbReference type="CDD" id="cd00170">
    <property type="entry name" value="SEC14"/>
    <property type="match status" value="1"/>
</dbReference>
<dbReference type="Pfam" id="PF00650">
    <property type="entry name" value="CRAL_TRIO"/>
    <property type="match status" value="1"/>
</dbReference>
<feature type="compositionally biased region" description="Low complexity" evidence="1">
    <location>
        <begin position="453"/>
        <end position="462"/>
    </location>
</feature>
<dbReference type="Pfam" id="PF03765">
    <property type="entry name" value="CRAL_TRIO_N"/>
    <property type="match status" value="1"/>
</dbReference>
<keyword evidence="4" id="KW-1185">Reference proteome</keyword>
<dbReference type="EMBL" id="KN714710">
    <property type="protein sequence ID" value="KUI58251.1"/>
    <property type="molecule type" value="Genomic_DNA"/>
</dbReference>
<dbReference type="Gene3D" id="3.40.525.10">
    <property type="entry name" value="CRAL-TRIO lipid binding domain"/>
    <property type="match status" value="1"/>
</dbReference>
<proteinExistence type="predicted"/>
<organism evidence="3 4">
    <name type="scientific">Cytospora mali</name>
    <name type="common">Apple Valsa canker fungus</name>
    <name type="synonym">Valsa mali</name>
    <dbReference type="NCBI Taxonomy" id="578113"/>
    <lineage>
        <taxon>Eukaryota</taxon>
        <taxon>Fungi</taxon>
        <taxon>Dikarya</taxon>
        <taxon>Ascomycota</taxon>
        <taxon>Pezizomycotina</taxon>
        <taxon>Sordariomycetes</taxon>
        <taxon>Sordariomycetidae</taxon>
        <taxon>Diaporthales</taxon>
        <taxon>Cytosporaceae</taxon>
        <taxon>Cytospora</taxon>
    </lineage>
</organism>
<feature type="region of interest" description="Disordered" evidence="1">
    <location>
        <begin position="41"/>
        <end position="101"/>
    </location>
</feature>
<dbReference type="SUPFAM" id="SSF52087">
    <property type="entry name" value="CRAL/TRIO domain"/>
    <property type="match status" value="1"/>
</dbReference>
<dbReference type="InterPro" id="IPR001251">
    <property type="entry name" value="CRAL-TRIO_dom"/>
</dbReference>
<feature type="region of interest" description="Disordered" evidence="1">
    <location>
        <begin position="442"/>
        <end position="468"/>
    </location>
</feature>
<gene>
    <name evidence="3" type="ORF">VP1G_05547</name>
</gene>
<evidence type="ECO:0000259" key="2">
    <source>
        <dbReference type="PROSITE" id="PS50191"/>
    </source>
</evidence>
<name>A0A194V331_CYTMA</name>
<feature type="region of interest" description="Disordered" evidence="1">
    <location>
        <begin position="1"/>
        <end position="21"/>
    </location>
</feature>
<dbReference type="STRING" id="694573.A0A194V331"/>
<dbReference type="Proteomes" id="UP000078576">
    <property type="component" value="Unassembled WGS sequence"/>
</dbReference>
<dbReference type="InterPro" id="IPR036273">
    <property type="entry name" value="CRAL/TRIO_N_dom_sf"/>
</dbReference>
<dbReference type="SMART" id="SM01100">
    <property type="entry name" value="CRAL_TRIO_N"/>
    <property type="match status" value="1"/>
</dbReference>
<dbReference type="PROSITE" id="PS50191">
    <property type="entry name" value="CRAL_TRIO"/>
    <property type="match status" value="1"/>
</dbReference>
<sequence length="468" mass="53144">MLEGVTTEELPGRVDNLTPEQEDKVRKIWSAIFQVCAVGDQDDGALNSSQTVVSDKTNPKDKGKKKRIPLFSRKNKDKGDSDSGSTASGVSSSIKEDDADDKYGQNKQFLDTLANTTPETIRATIWSMIKHDHPDALVLRFLRARKWDVEKALVMLVSTMNWRANEVHVDDDIMKNGEAAMVERSQSSDPQAKQLGEDFMAQIRMGKSFLHGVDKKGRPICVVRVRLHHQGEQCEESLERYTVYLIETARMVLRPPVDTATILFDMTGFSMANMDYTPVKFMIKCFEANYPESLGSVLVHKAPWIFQGIWKIIRGWLDPVVASKVNFTNNLKDIEEYIPTSRILKEFDGEEDWEYKYVEPIPGENDKMKDEATRDSLLAAREQLYKDYEDATLKWIKSPEDASIKAERNSIAAKLRADYWNLDPYLRARSYYDRTGWIQGDKVTPYPEKTGEAAKANGTAETAADDVD</sequence>
<dbReference type="InterPro" id="IPR011074">
    <property type="entry name" value="CRAL/TRIO_N_dom"/>
</dbReference>
<accession>A0A194V331</accession>
<feature type="compositionally biased region" description="Polar residues" evidence="1">
    <location>
        <begin position="46"/>
        <end position="55"/>
    </location>
</feature>
<dbReference type="AlphaFoldDB" id="A0A194V331"/>
<protein>
    <recommendedName>
        <fullName evidence="2">CRAL-TRIO domain-containing protein</fullName>
    </recommendedName>
</protein>
<dbReference type="SMART" id="SM00516">
    <property type="entry name" value="SEC14"/>
    <property type="match status" value="1"/>
</dbReference>
<feature type="compositionally biased region" description="Basic residues" evidence="1">
    <location>
        <begin position="62"/>
        <end position="76"/>
    </location>
</feature>
<feature type="compositionally biased region" description="Low complexity" evidence="1">
    <location>
        <begin position="82"/>
        <end position="93"/>
    </location>
</feature>
<dbReference type="InterPro" id="IPR052432">
    <property type="entry name" value="PITP/CRAL-TRIO"/>
</dbReference>
<dbReference type="GO" id="GO:0120010">
    <property type="term" value="P:intermembrane phospholipid transfer"/>
    <property type="evidence" value="ECO:0007669"/>
    <property type="project" value="EnsemblFungi"/>
</dbReference>
<dbReference type="OrthoDB" id="43460at2759"/>
<evidence type="ECO:0000256" key="1">
    <source>
        <dbReference type="SAM" id="MobiDB-lite"/>
    </source>
</evidence>
<feature type="domain" description="CRAL-TRIO" evidence="2">
    <location>
        <begin position="192"/>
        <end position="355"/>
    </location>
</feature>
<dbReference type="SUPFAM" id="SSF46938">
    <property type="entry name" value="CRAL/TRIO N-terminal domain"/>
    <property type="match status" value="1"/>
</dbReference>
<evidence type="ECO:0000313" key="3">
    <source>
        <dbReference type="EMBL" id="KUI58251.1"/>
    </source>
</evidence>
<reference evidence="4" key="1">
    <citation type="submission" date="2014-12" db="EMBL/GenBank/DDBJ databases">
        <title>Genome Sequence of Valsa Canker Pathogens Uncovers a Specific Adaption of Colonization on Woody Bark.</title>
        <authorList>
            <person name="Yin Z."/>
            <person name="Liu H."/>
            <person name="Gao X."/>
            <person name="Li Z."/>
            <person name="Song N."/>
            <person name="Ke X."/>
            <person name="Dai Q."/>
            <person name="Wu Y."/>
            <person name="Sun Y."/>
            <person name="Xu J.-R."/>
            <person name="Kang Z.K."/>
            <person name="Wang L."/>
            <person name="Huang L."/>
        </authorList>
    </citation>
    <scope>NUCLEOTIDE SEQUENCE [LARGE SCALE GENOMIC DNA]</scope>
    <source>
        <strain evidence="4">SXYL134</strain>
    </source>
</reference>
<dbReference type="PANTHER" id="PTHR46590:SF1">
    <property type="entry name" value="PHOSPHATIDYLINOSITOL TRANSFER PROTEIN CSR1"/>
    <property type="match status" value="1"/>
</dbReference>